<proteinExistence type="predicted"/>
<dbReference type="EMBL" id="CP138203">
    <property type="protein sequence ID" value="WPC73955.1"/>
    <property type="molecule type" value="Genomic_DNA"/>
</dbReference>
<sequence>MKLRYFGYYLREFDSQEAFLYNIKPIIDAFVSSNNIELKNSFKRGDEKLYLTKIAAQKNLYYFVRTSDDDIIKRVNEQDITVSEISENLAANEKVAFASYVYICTERQVIACASGMSCPRFDDLADYINEMFKKVGLNKYEVTLGALTTISSKKDLLEMEVVNSIYIDVAADRDISKYLCKKLTGSESAGLGNLRITIEPSGSNMRDVFHNIVHRHDTTGKSNNTDGIVQIGAKAKHDEFKGQLMDHWLDNENNLTDSLNPKAKRRKLPDQICEKFDENKQLLPLFDAYVSNNRLKEKSVPLLEQYKEVKPFATKVSKVDISKEADNDDNVVPLEDTEKA</sequence>
<dbReference type="RefSeq" id="WP_261893962.1">
    <property type="nucleotide sequence ID" value="NZ_AP024895.1"/>
</dbReference>
<dbReference type="InterPro" id="IPR031894">
    <property type="entry name" value="RexA"/>
</dbReference>
<evidence type="ECO:0000313" key="1">
    <source>
        <dbReference type="EMBL" id="WPC73955.1"/>
    </source>
</evidence>
<evidence type="ECO:0008006" key="3">
    <source>
        <dbReference type="Google" id="ProtNLM"/>
    </source>
</evidence>
<evidence type="ECO:0000313" key="2">
    <source>
        <dbReference type="Proteomes" id="UP001304071"/>
    </source>
</evidence>
<gene>
    <name evidence="1" type="ORF">R8Z52_01315</name>
</gene>
<accession>A0ABZ0QED7</accession>
<keyword evidence="2" id="KW-1185">Reference proteome</keyword>
<dbReference type="Pfam" id="PF15969">
    <property type="entry name" value="RexA"/>
    <property type="match status" value="1"/>
</dbReference>
<protein>
    <recommendedName>
        <fullName evidence="3">Phage protein</fullName>
    </recommendedName>
</protein>
<reference evidence="1 2" key="1">
    <citation type="submission" date="2023-11" db="EMBL/GenBank/DDBJ databases">
        <title>Plant-associative lifestyle of Vibrio porteresiae and its evolutionary dynamics.</title>
        <authorList>
            <person name="Rameshkumar N."/>
            <person name="Kirti K."/>
        </authorList>
    </citation>
    <scope>NUCLEOTIDE SEQUENCE [LARGE SCALE GENOMIC DNA]</scope>
    <source>
        <strain evidence="1 2">MSSRF30</strain>
    </source>
</reference>
<name>A0ABZ0QED7_9VIBR</name>
<organism evidence="1 2">
    <name type="scientific">Vibrio porteresiae DSM 19223</name>
    <dbReference type="NCBI Taxonomy" id="1123496"/>
    <lineage>
        <taxon>Bacteria</taxon>
        <taxon>Pseudomonadati</taxon>
        <taxon>Pseudomonadota</taxon>
        <taxon>Gammaproteobacteria</taxon>
        <taxon>Vibrionales</taxon>
        <taxon>Vibrionaceae</taxon>
        <taxon>Vibrio</taxon>
    </lineage>
</organism>
<dbReference type="Proteomes" id="UP001304071">
    <property type="component" value="Chromosome 1"/>
</dbReference>